<comment type="caution">
    <text evidence="4">The sequence shown here is derived from an EMBL/GenBank/DDBJ whole genome shotgun (WGS) entry which is preliminary data.</text>
</comment>
<protein>
    <recommendedName>
        <fullName evidence="6">General secretion pathway GspH domain-containing protein</fullName>
    </recommendedName>
</protein>
<dbReference type="GO" id="GO:0030420">
    <property type="term" value="P:establishment of competence for transformation"/>
    <property type="evidence" value="ECO:0007669"/>
    <property type="project" value="UniProtKB-KW"/>
</dbReference>
<comment type="subcellular location">
    <subcellularLocation>
        <location evidence="1">Cell surface</location>
    </subcellularLocation>
</comment>
<dbReference type="Proteomes" id="UP000035996">
    <property type="component" value="Unassembled WGS sequence"/>
</dbReference>
<dbReference type="InterPro" id="IPR012902">
    <property type="entry name" value="N_methyl_site"/>
</dbReference>
<proteinExistence type="predicted"/>
<dbReference type="NCBIfam" id="NF040982">
    <property type="entry name" value="ComGD"/>
    <property type="match status" value="1"/>
</dbReference>
<evidence type="ECO:0000313" key="5">
    <source>
        <dbReference type="Proteomes" id="UP000035996"/>
    </source>
</evidence>
<sequence>MQNRLLNRFSSNGYTLIEMIIVLSAFSILLSLVFLQISPTQTASSTRHFLEEMQADIRYTQEVSFADGKSHRFSISPDTHSYSIQSNVSNVIKTREIPKHISIEKGTLGYQIVFGANGNVQKAGTLFINAEGGEYKLVVQVGAGRFYVEEL</sequence>
<keyword evidence="2" id="KW-0178">Competence</keyword>
<evidence type="ECO:0000256" key="2">
    <source>
        <dbReference type="ARBA" id="ARBA00023287"/>
    </source>
</evidence>
<keyword evidence="5" id="KW-1185">Reference proteome</keyword>
<dbReference type="STRING" id="157733.AB986_00460"/>
<feature type="transmembrane region" description="Helical" evidence="3">
    <location>
        <begin position="12"/>
        <end position="35"/>
    </location>
</feature>
<dbReference type="SUPFAM" id="SSF54523">
    <property type="entry name" value="Pili subunits"/>
    <property type="match status" value="1"/>
</dbReference>
<dbReference type="InterPro" id="IPR016785">
    <property type="entry name" value="ComGD"/>
</dbReference>
<reference evidence="4" key="1">
    <citation type="submission" date="2015-06" db="EMBL/GenBank/DDBJ databases">
        <authorList>
            <person name="Liu B."/>
            <person name="Wang J."/>
            <person name="Zhu Y."/>
            <person name="Liu G."/>
            <person name="Chen Q."/>
            <person name="Zheng C."/>
            <person name="Che J."/>
            <person name="Ge C."/>
            <person name="Shi H."/>
            <person name="Pan Z."/>
            <person name="Liu X."/>
        </authorList>
    </citation>
    <scope>NUCLEOTIDE SEQUENCE [LARGE SCALE GENOMIC DNA]</scope>
    <source>
        <strain evidence="4">DSM 16346</strain>
    </source>
</reference>
<dbReference type="PIRSF" id="PIRSF021292">
    <property type="entry name" value="Competence_ComGD"/>
    <property type="match status" value="1"/>
</dbReference>
<accession>A0A0J6D0T9</accession>
<keyword evidence="3" id="KW-0472">Membrane</keyword>
<evidence type="ECO:0000256" key="3">
    <source>
        <dbReference type="SAM" id="Phobius"/>
    </source>
</evidence>
<gene>
    <name evidence="4" type="ORF">AB986_00460</name>
</gene>
<dbReference type="NCBIfam" id="TIGR02532">
    <property type="entry name" value="IV_pilin_GFxxxE"/>
    <property type="match status" value="1"/>
</dbReference>
<dbReference type="Pfam" id="PF07963">
    <property type="entry name" value="N_methyl"/>
    <property type="match status" value="1"/>
</dbReference>
<keyword evidence="3" id="KW-0812">Transmembrane</keyword>
<keyword evidence="3" id="KW-1133">Transmembrane helix</keyword>
<evidence type="ECO:0008006" key="6">
    <source>
        <dbReference type="Google" id="ProtNLM"/>
    </source>
</evidence>
<dbReference type="RefSeq" id="WP_048308922.1">
    <property type="nucleotide sequence ID" value="NZ_LELK01000001.1"/>
</dbReference>
<evidence type="ECO:0000256" key="1">
    <source>
        <dbReference type="ARBA" id="ARBA00004241"/>
    </source>
</evidence>
<dbReference type="EMBL" id="LELK01000001">
    <property type="protein sequence ID" value="KMM37849.1"/>
    <property type="molecule type" value="Genomic_DNA"/>
</dbReference>
<evidence type="ECO:0000313" key="4">
    <source>
        <dbReference type="EMBL" id="KMM37849.1"/>
    </source>
</evidence>
<dbReference type="AlphaFoldDB" id="A0A0J6D0T9"/>
<dbReference type="GO" id="GO:0009986">
    <property type="term" value="C:cell surface"/>
    <property type="evidence" value="ECO:0007669"/>
    <property type="project" value="UniProtKB-SubCell"/>
</dbReference>
<organism evidence="4 5">
    <name type="scientific">Guptibacillus hwajinpoensis</name>
    <dbReference type="NCBI Taxonomy" id="208199"/>
    <lineage>
        <taxon>Bacteria</taxon>
        <taxon>Bacillati</taxon>
        <taxon>Bacillota</taxon>
        <taxon>Bacilli</taxon>
        <taxon>Bacillales</taxon>
        <taxon>Guptibacillaceae</taxon>
        <taxon>Guptibacillus</taxon>
    </lineage>
</organism>
<dbReference type="InterPro" id="IPR045584">
    <property type="entry name" value="Pilin-like"/>
</dbReference>
<name>A0A0J6D0T9_9BACL</name>